<accession>A0A919N4I5</accession>
<reference evidence="2" key="1">
    <citation type="submission" date="2021-01" db="EMBL/GenBank/DDBJ databases">
        <title>Whole genome shotgun sequence of Actinoplanes siamensis NBRC 109076.</title>
        <authorList>
            <person name="Komaki H."/>
            <person name="Tamura T."/>
        </authorList>
    </citation>
    <scope>NUCLEOTIDE SEQUENCE</scope>
    <source>
        <strain evidence="2">NBRC 109076</strain>
    </source>
</reference>
<evidence type="ECO:0000259" key="1">
    <source>
        <dbReference type="Pfam" id="PF00144"/>
    </source>
</evidence>
<dbReference type="SUPFAM" id="SSF56601">
    <property type="entry name" value="beta-lactamase/transpeptidase-like"/>
    <property type="match status" value="1"/>
</dbReference>
<dbReference type="InterPro" id="IPR001466">
    <property type="entry name" value="Beta-lactam-related"/>
</dbReference>
<evidence type="ECO:0000313" key="2">
    <source>
        <dbReference type="EMBL" id="GIF04280.1"/>
    </source>
</evidence>
<sequence length="382" mass="40695">MNRRSLLGGVLAGGVLATVGGTPAVARSSAGSALPPLRPAALHAAIHPLGAEVSGALVRVEGAAGRWRGRAGEAEIGTGRPVPWEARFRIGSMTKAFTATAVLQLAAAGLVELDAPLRRYLPDLLPEGYAGTLRHALDHTHGLVAAEIPHKDPAWFRVHRYDTFRPGSQVLWNETPLFEPGSRQQYGNIGYIVAGLVIERVTGRPYADAVRRGVIRPLGLRGTSLPGARVDVPGPHAHGYEKIVEGDRIRYLDVTRSNPTLQWAAAEIISTTGDLDEFLVALLGGRLLPNWALDAMLTVPDVPTWAPGRKEDGSPASYGAGLTRIPMGDLVVWGKSGDRPGYNNGMGATRDLRRRLVFSVNTLNMGGEQPLTAQRIVAAALS</sequence>
<dbReference type="InterPro" id="IPR012338">
    <property type="entry name" value="Beta-lactam/transpept-like"/>
</dbReference>
<name>A0A919N4I5_9ACTN</name>
<proteinExistence type="predicted"/>
<keyword evidence="3" id="KW-1185">Reference proteome</keyword>
<dbReference type="Pfam" id="PF00144">
    <property type="entry name" value="Beta-lactamase"/>
    <property type="match status" value="1"/>
</dbReference>
<protein>
    <submittedName>
        <fullName evidence="2">Peptidase</fullName>
    </submittedName>
</protein>
<dbReference type="Gene3D" id="3.40.710.10">
    <property type="entry name" value="DD-peptidase/beta-lactamase superfamily"/>
    <property type="match status" value="1"/>
</dbReference>
<comment type="caution">
    <text evidence="2">The sequence shown here is derived from an EMBL/GenBank/DDBJ whole genome shotgun (WGS) entry which is preliminary data.</text>
</comment>
<dbReference type="InterPro" id="IPR050491">
    <property type="entry name" value="AmpC-like"/>
</dbReference>
<dbReference type="Proteomes" id="UP000629619">
    <property type="component" value="Unassembled WGS sequence"/>
</dbReference>
<dbReference type="AlphaFoldDB" id="A0A919N4I5"/>
<dbReference type="PROSITE" id="PS51318">
    <property type="entry name" value="TAT"/>
    <property type="match status" value="1"/>
</dbReference>
<gene>
    <name evidence="2" type="ORF">Asi03nite_18180</name>
</gene>
<evidence type="ECO:0000313" key="3">
    <source>
        <dbReference type="Proteomes" id="UP000629619"/>
    </source>
</evidence>
<dbReference type="PANTHER" id="PTHR46825:SF7">
    <property type="entry name" value="D-ALANYL-D-ALANINE CARBOXYPEPTIDASE"/>
    <property type="match status" value="1"/>
</dbReference>
<dbReference type="RefSeq" id="WP_203678084.1">
    <property type="nucleotide sequence ID" value="NZ_BOMW01000018.1"/>
</dbReference>
<feature type="domain" description="Beta-lactamase-related" evidence="1">
    <location>
        <begin position="56"/>
        <end position="379"/>
    </location>
</feature>
<dbReference type="PANTHER" id="PTHR46825">
    <property type="entry name" value="D-ALANYL-D-ALANINE-CARBOXYPEPTIDASE/ENDOPEPTIDASE AMPH"/>
    <property type="match status" value="1"/>
</dbReference>
<dbReference type="InterPro" id="IPR006311">
    <property type="entry name" value="TAT_signal"/>
</dbReference>
<dbReference type="EMBL" id="BOMW01000018">
    <property type="protein sequence ID" value="GIF04280.1"/>
    <property type="molecule type" value="Genomic_DNA"/>
</dbReference>
<organism evidence="2 3">
    <name type="scientific">Actinoplanes siamensis</name>
    <dbReference type="NCBI Taxonomy" id="1223317"/>
    <lineage>
        <taxon>Bacteria</taxon>
        <taxon>Bacillati</taxon>
        <taxon>Actinomycetota</taxon>
        <taxon>Actinomycetes</taxon>
        <taxon>Micromonosporales</taxon>
        <taxon>Micromonosporaceae</taxon>
        <taxon>Actinoplanes</taxon>
    </lineage>
</organism>